<gene>
    <name evidence="2" type="ORF">METZ01_LOCUS428560</name>
</gene>
<feature type="non-terminal residue" evidence="2">
    <location>
        <position position="83"/>
    </location>
</feature>
<sequence length="83" mass="8867">MEDAQAQLANLVETLPGVAEEFCRAPVAASGVLPHQMQGVPLWMAIAGLGLVIALSHVLLARRKNADGGGHWRWGLLGWAPFK</sequence>
<evidence type="ECO:0000313" key="2">
    <source>
        <dbReference type="EMBL" id="SVD75706.1"/>
    </source>
</evidence>
<dbReference type="EMBL" id="UINC01171241">
    <property type="protein sequence ID" value="SVD75706.1"/>
    <property type="molecule type" value="Genomic_DNA"/>
</dbReference>
<keyword evidence="1" id="KW-0472">Membrane</keyword>
<keyword evidence="1" id="KW-1133">Transmembrane helix</keyword>
<protein>
    <submittedName>
        <fullName evidence="2">Uncharacterized protein</fullName>
    </submittedName>
</protein>
<reference evidence="2" key="1">
    <citation type="submission" date="2018-05" db="EMBL/GenBank/DDBJ databases">
        <authorList>
            <person name="Lanie J.A."/>
            <person name="Ng W.-L."/>
            <person name="Kazmierczak K.M."/>
            <person name="Andrzejewski T.M."/>
            <person name="Davidsen T.M."/>
            <person name="Wayne K.J."/>
            <person name="Tettelin H."/>
            <person name="Glass J.I."/>
            <person name="Rusch D."/>
            <person name="Podicherti R."/>
            <person name="Tsui H.-C.T."/>
            <person name="Winkler M.E."/>
        </authorList>
    </citation>
    <scope>NUCLEOTIDE SEQUENCE</scope>
</reference>
<name>A0A382XXE5_9ZZZZ</name>
<keyword evidence="1" id="KW-0812">Transmembrane</keyword>
<dbReference type="AlphaFoldDB" id="A0A382XXE5"/>
<feature type="transmembrane region" description="Helical" evidence="1">
    <location>
        <begin position="40"/>
        <end position="60"/>
    </location>
</feature>
<proteinExistence type="predicted"/>
<organism evidence="2">
    <name type="scientific">marine metagenome</name>
    <dbReference type="NCBI Taxonomy" id="408172"/>
    <lineage>
        <taxon>unclassified sequences</taxon>
        <taxon>metagenomes</taxon>
        <taxon>ecological metagenomes</taxon>
    </lineage>
</organism>
<evidence type="ECO:0000256" key="1">
    <source>
        <dbReference type="SAM" id="Phobius"/>
    </source>
</evidence>
<accession>A0A382XXE5</accession>